<dbReference type="AlphaFoldDB" id="A0A3N0CF62"/>
<feature type="region of interest" description="Disordered" evidence="1">
    <location>
        <begin position="186"/>
        <end position="216"/>
    </location>
</feature>
<accession>A0A3N0CF62</accession>
<protein>
    <recommendedName>
        <fullName evidence="2">UGSC-like domain-containing protein</fullName>
    </recommendedName>
</protein>
<reference evidence="3 4" key="1">
    <citation type="submission" date="2018-11" db="EMBL/GenBank/DDBJ databases">
        <authorList>
            <person name="Li F."/>
        </authorList>
    </citation>
    <scope>NUCLEOTIDE SEQUENCE [LARGE SCALE GENOMIC DNA]</scope>
    <source>
        <strain evidence="3 4">Gsoil 097</strain>
    </source>
</reference>
<name>A0A3N0CF62_9ACTN</name>
<dbReference type="InterPro" id="IPR057767">
    <property type="entry name" value="UGSC-like_dom"/>
</dbReference>
<organism evidence="3 4">
    <name type="scientific">Nocardioides marmoriginsengisoli</name>
    <dbReference type="NCBI Taxonomy" id="661483"/>
    <lineage>
        <taxon>Bacteria</taxon>
        <taxon>Bacillati</taxon>
        <taxon>Actinomycetota</taxon>
        <taxon>Actinomycetes</taxon>
        <taxon>Propionibacteriales</taxon>
        <taxon>Nocardioidaceae</taxon>
        <taxon>Nocardioides</taxon>
    </lineage>
</organism>
<proteinExistence type="predicted"/>
<evidence type="ECO:0000259" key="2">
    <source>
        <dbReference type="Pfam" id="PF24696"/>
    </source>
</evidence>
<dbReference type="Pfam" id="PF24696">
    <property type="entry name" value="UGSC"/>
    <property type="match status" value="1"/>
</dbReference>
<keyword evidence="4" id="KW-1185">Reference proteome</keyword>
<dbReference type="OrthoDB" id="5240640at2"/>
<evidence type="ECO:0000313" key="4">
    <source>
        <dbReference type="Proteomes" id="UP000267128"/>
    </source>
</evidence>
<dbReference type="EMBL" id="RJSE01000007">
    <property type="protein sequence ID" value="RNL62092.1"/>
    <property type="molecule type" value="Genomic_DNA"/>
</dbReference>
<evidence type="ECO:0000313" key="3">
    <source>
        <dbReference type="EMBL" id="RNL62092.1"/>
    </source>
</evidence>
<gene>
    <name evidence="3" type="ORF">EFK50_09765</name>
</gene>
<feature type="domain" description="UGSC-like" evidence="2">
    <location>
        <begin position="15"/>
        <end position="184"/>
    </location>
</feature>
<sequence length="540" mass="57787">MTVHETGQLIETGIDVVSPLGMVAREASSVAPSPPGREGLQVALVSNGKANATELLDAVALRLADLLPGLRVVHYRKPSVSVAPTDEDLEQIIATADAAVAAIGDCGSCSSRTMRDAIELEWSGVPSVAIVADALLGPVEFMRKLSGMPDYPFCVTEFPVGNLTPEELGERARVLAPRIVELLFEGRPDGDSARPRGAVEPVPAVPPADSTRSYRGHEPALTDFYQQGWTDGLPVVVPTVERVEEMLAGAGLTGDEVIFQVPTRNSLTVTTRLAAANAVMAGCGPEHFQLVLAAARALGRPQYNLHGHTATLSGAQQVMVVNGPIRHRLGINSGEGALGPGTRANNAVGRALRLIIRNGCRSVHGQFDRSTFGHPGRFSWCFGEAEEKSPWPSLAVELGQPAGTDTVSLFASVWQASTISHTRDAEQLLDEIGLGARTGCHVNWLHQEVANDSSFFAVRPFVFVVGHQHAQVLVDGGYDDKPRLSAAIYDRLVRPDDTLRPASIADPDNVRIVYVHGTGMQQTWFFAPFQSHELTLEPVG</sequence>
<dbReference type="RefSeq" id="WP_123227387.1">
    <property type="nucleotide sequence ID" value="NZ_RJSE01000007.1"/>
</dbReference>
<comment type="caution">
    <text evidence="3">The sequence shown here is derived from an EMBL/GenBank/DDBJ whole genome shotgun (WGS) entry which is preliminary data.</text>
</comment>
<dbReference type="Proteomes" id="UP000267128">
    <property type="component" value="Unassembled WGS sequence"/>
</dbReference>
<evidence type="ECO:0000256" key="1">
    <source>
        <dbReference type="SAM" id="MobiDB-lite"/>
    </source>
</evidence>